<dbReference type="EMBL" id="AJVK01059802">
    <property type="status" value="NOT_ANNOTATED_CDS"/>
    <property type="molecule type" value="Genomic_DNA"/>
</dbReference>
<reference evidence="2" key="1">
    <citation type="submission" date="2022-08" db="UniProtKB">
        <authorList>
            <consortium name="EnsemblMetazoa"/>
        </authorList>
    </citation>
    <scope>IDENTIFICATION</scope>
    <source>
        <strain evidence="2">Israel</strain>
    </source>
</reference>
<feature type="region of interest" description="Disordered" evidence="1">
    <location>
        <begin position="1"/>
        <end position="27"/>
    </location>
</feature>
<dbReference type="Pfam" id="PF19221">
    <property type="entry name" value="MELT"/>
    <property type="match status" value="2"/>
</dbReference>
<dbReference type="VEuPathDB" id="VectorBase:PPAPM1_012507"/>
<name>A0A1B0GPL7_PHLPP</name>
<organism evidence="2 3">
    <name type="scientific">Phlebotomus papatasi</name>
    <name type="common">Sandfly</name>
    <dbReference type="NCBI Taxonomy" id="29031"/>
    <lineage>
        <taxon>Eukaryota</taxon>
        <taxon>Metazoa</taxon>
        <taxon>Ecdysozoa</taxon>
        <taxon>Arthropoda</taxon>
        <taxon>Hexapoda</taxon>
        <taxon>Insecta</taxon>
        <taxon>Pterygota</taxon>
        <taxon>Neoptera</taxon>
        <taxon>Endopterygota</taxon>
        <taxon>Diptera</taxon>
        <taxon>Nematocera</taxon>
        <taxon>Psychodoidea</taxon>
        <taxon>Psychodidae</taxon>
        <taxon>Phlebotomus</taxon>
        <taxon>Phlebotomus</taxon>
    </lineage>
</organism>
<evidence type="ECO:0000313" key="3">
    <source>
        <dbReference type="Proteomes" id="UP000092462"/>
    </source>
</evidence>
<dbReference type="EnsemblMetazoa" id="PPAI007214-RA">
    <property type="protein sequence ID" value="PPAI007214-PA"/>
    <property type="gene ID" value="PPAI007214"/>
</dbReference>
<feature type="region of interest" description="Disordered" evidence="1">
    <location>
        <begin position="948"/>
        <end position="972"/>
    </location>
</feature>
<feature type="region of interest" description="Disordered" evidence="1">
    <location>
        <begin position="1479"/>
        <end position="1499"/>
    </location>
</feature>
<sequence>MDGKSRKPDKKRSSILKKPCDPETSDCTETKTKLVRRISFSGKKSVKEFILDEDKNTVWGTSYEESAESIAMLNISGNVAGGMKEDLNFSVEMDIEPDPVITHYQGNLINPMNKENETPDNTIWQSINMGVKMPLASSTMLVDGQMDISMTDDGGGVICSEPCAKIPAKDNVDLNLQPKVVSINRDPFSWLRDPKIVGKDALQPPDVGSKGQAGGRDSSESDSTFCPSPLSISQAAQMNRESTCNIDISTFHSDDLQDYKNGVKKFGMKNAEIPGNMQKMRKSGVQNTFYFQAQQTQMDMTLVKENCEKNHKIKAMNLPVAEDQLSLTKLSPEQILEENSKQPIKPRQTQYFPTHDNQMDLTGMQSRKSSTNTAKNVVSHLETDQMDITDLEERNQDRSMNKKSMGNMDITLQENCKRITEKERKTIHFSNECNQMNLTIGEDETISFRTPRQIVFIENAQNNSHRTNSANSENIPPPAEMQMTLQPQQDHRDICENARKTVYFPKEMDISGVAFGKKSISPNMEMTLQSEEECTDVCGRKTIHFNTENRTNRGAGKPQMEMTLCEKDPGRPKQQNRGTIHFPQGENQMNLTRGRTSEMEMTLCLADPGKTMQKRGTLFFQPRDDQINIVGFVENITRNEKEMVICLEDPGNTAQNRKTVYFRPDENQMNLTEAGRPEMEMSFEDHEILDNHDNYDNQMNITGTTREIPRDGSSQKGICTSNTHYGDPGKAEQIRETVHFPQDENQMNITEVGKPEMEMSLIEDLAKPFQNRKTVFFPQDEDEMNITGATREISRVGIPQKGANTSTIRFGDPGMAGQTRKTVFFPQDENQMNLTEAGEPEMELSLKDPRKSSQNRKTIHFSQDENEMNITGTSQEILRDGRLQKEKSACLRDPGISGQIRKTVYFPQDEDQMNLTGAGKPEMEMILEDSAKFTRIDENEMNITGATREIPKDGRPQKGANTSSNRVGDPGTAMQIRKTDFFPQDDNQMNLTKAGEPEMDLSLEDPTKAFQNRKTIHFSQDENEMNITGTSQEILRDGRLQKEKSACFRDPGISGQIRKTVYFHQDEDQMNLTGTGKPEIEMSLIEDPAKPSQNRKTIHFSQDENEMNITGATREIPKDRRQERENSFCFGDPGTALQIRKTVFFPQDENQMNLTEAGEPEMELSLKDPRKAFQNRKTIHFSQDENEMNITGEPREIPRDGKPQKGANTSSNRVGDPGIAGQIRKTVFFPQDDNQMNLTEAGEPEKEMSLEDSRKAFQNRKTIHFSQDENEMNITGASSEVPKSGIPQKETNISTICFGDPEMAEQTRKAGKPDMEMTLVDPIKTSHNRETVYFPKDENEMNITGGRIISKGNRLDHENPEKTAQRRGTVYFPQENNQMNITQISPKTMKENDENDAGETMEMDITMPENPIIGGTRRKTTLLNDQIQSEPVDLTLKAISVPIVQKTSDGVVPQNRRGSIGSSAVVVKIPPFSRRESIEHQLVSSSNETVSQPNEESMMQNMSCDSMDISECLQSPPGKPDNQKEEIEMEASGNASRMALQGPLEETTEGASLKLLSVDMSEDNTMKICEALYREQRLHQSKMSEQSSQLSKLLENDSMEMKMLMEESYIEADSINAMDNTYLRLGNVVKSISAAPEVQKPTIRRETFTIHENSQYPAKSPRKSRIPVLGASRYPTPEPPRRCPKIRY</sequence>
<feature type="compositionally biased region" description="Basic and acidic residues" evidence="1">
    <location>
        <begin position="1193"/>
        <end position="1203"/>
    </location>
</feature>
<proteinExistence type="predicted"/>
<dbReference type="VEuPathDB" id="VectorBase:PPAI007214"/>
<protein>
    <submittedName>
        <fullName evidence="2">Uncharacterized protein</fullName>
    </submittedName>
</protein>
<feature type="region of interest" description="Disordered" evidence="1">
    <location>
        <begin position="566"/>
        <end position="587"/>
    </location>
</feature>
<accession>A0A1B0GPL7</accession>
<evidence type="ECO:0000256" key="1">
    <source>
        <dbReference type="SAM" id="MobiDB-lite"/>
    </source>
</evidence>
<feature type="region of interest" description="Disordered" evidence="1">
    <location>
        <begin position="196"/>
        <end position="229"/>
    </location>
</feature>
<feature type="region of interest" description="Disordered" evidence="1">
    <location>
        <begin position="1190"/>
        <end position="1218"/>
    </location>
</feature>
<feature type="region of interest" description="Disordered" evidence="1">
    <location>
        <begin position="1651"/>
        <end position="1688"/>
    </location>
</feature>
<dbReference type="GO" id="GO:0051301">
    <property type="term" value="P:cell division"/>
    <property type="evidence" value="ECO:0007669"/>
    <property type="project" value="InterPro"/>
</dbReference>
<feature type="compositionally biased region" description="Polar residues" evidence="1">
    <location>
        <begin position="1482"/>
        <end position="1499"/>
    </location>
</feature>
<keyword evidence="3" id="KW-1185">Reference proteome</keyword>
<dbReference type="Proteomes" id="UP000092462">
    <property type="component" value="Unassembled WGS sequence"/>
</dbReference>
<evidence type="ECO:0000313" key="2">
    <source>
        <dbReference type="EnsemblMetazoa" id="PPAI007214-PA"/>
    </source>
</evidence>
<dbReference type="InterPro" id="IPR043651">
    <property type="entry name" value="KNL1_MELT_rpt"/>
</dbReference>